<feature type="signal peptide" evidence="1">
    <location>
        <begin position="1"/>
        <end position="24"/>
    </location>
</feature>
<evidence type="ECO:0000256" key="1">
    <source>
        <dbReference type="SAM" id="SignalP"/>
    </source>
</evidence>
<dbReference type="EMBL" id="JBHSED010000038">
    <property type="protein sequence ID" value="MFC4305343.1"/>
    <property type="molecule type" value="Genomic_DNA"/>
</dbReference>
<dbReference type="Proteomes" id="UP001595755">
    <property type="component" value="Unassembled WGS sequence"/>
</dbReference>
<feature type="chain" id="PRO_5045298187" evidence="1">
    <location>
        <begin position="25"/>
        <end position="159"/>
    </location>
</feature>
<accession>A0ABV8SEM5</accession>
<evidence type="ECO:0000313" key="3">
    <source>
        <dbReference type="Proteomes" id="UP001595755"/>
    </source>
</evidence>
<reference evidence="3" key="1">
    <citation type="journal article" date="2019" name="Int. J. Syst. Evol. Microbiol.">
        <title>The Global Catalogue of Microorganisms (GCM) 10K type strain sequencing project: providing services to taxonomists for standard genome sequencing and annotation.</title>
        <authorList>
            <consortium name="The Broad Institute Genomics Platform"/>
            <consortium name="The Broad Institute Genome Sequencing Center for Infectious Disease"/>
            <person name="Wu L."/>
            <person name="Ma J."/>
        </authorList>
    </citation>
    <scope>NUCLEOTIDE SEQUENCE [LARGE SCALE GENOMIC DNA]</scope>
    <source>
        <strain evidence="3">CGMCC 4.1641</strain>
    </source>
</reference>
<proteinExistence type="predicted"/>
<organism evidence="2 3">
    <name type="scientific">Cohnella boryungensis</name>
    <dbReference type="NCBI Taxonomy" id="768479"/>
    <lineage>
        <taxon>Bacteria</taxon>
        <taxon>Bacillati</taxon>
        <taxon>Bacillota</taxon>
        <taxon>Bacilli</taxon>
        <taxon>Bacillales</taxon>
        <taxon>Paenibacillaceae</taxon>
        <taxon>Cohnella</taxon>
    </lineage>
</organism>
<keyword evidence="1" id="KW-0732">Signal</keyword>
<sequence length="159" mass="17323">MTFTRIKKWASLLLASAMLGGVMATIGPAPAMQAAQAAQVETSDTSAQTPALTIEWLSQQFEVPIDVLTQQLNQGYTLPELHDALSEAEATGLALTDILQKNNPAIKEKQDELAEQLQETLQGQTPLDYEALGVPVITDPEEIAEVMEQLPKQRRPART</sequence>
<protein>
    <submittedName>
        <fullName evidence="2">Uncharacterized protein</fullName>
    </submittedName>
</protein>
<dbReference type="RefSeq" id="WP_204604238.1">
    <property type="nucleotide sequence ID" value="NZ_JBHSED010000038.1"/>
</dbReference>
<keyword evidence="3" id="KW-1185">Reference proteome</keyword>
<evidence type="ECO:0000313" key="2">
    <source>
        <dbReference type="EMBL" id="MFC4305343.1"/>
    </source>
</evidence>
<name>A0ABV8SEM5_9BACL</name>
<comment type="caution">
    <text evidence="2">The sequence shown here is derived from an EMBL/GenBank/DDBJ whole genome shotgun (WGS) entry which is preliminary data.</text>
</comment>
<gene>
    <name evidence="2" type="ORF">ACFO1S_18080</name>
</gene>